<evidence type="ECO:0000313" key="6">
    <source>
        <dbReference type="EMBL" id="MCQ0969873.1"/>
    </source>
</evidence>
<comment type="catalytic activity">
    <reaction evidence="1">
        <text>Hydrolyzes the link between N-acetylmuramoyl residues and L-amino acid residues in certain cell-wall glycopeptides.</text>
        <dbReference type="EC" id="3.5.1.28"/>
    </reaction>
</comment>
<evidence type="ECO:0000313" key="7">
    <source>
        <dbReference type="Proteomes" id="UP001203945"/>
    </source>
</evidence>
<dbReference type="PANTHER" id="PTHR30404:SF0">
    <property type="entry name" value="N-ACETYLMURAMOYL-L-ALANINE AMIDASE AMIC"/>
    <property type="match status" value="1"/>
</dbReference>
<comment type="caution">
    <text evidence="6">The sequence shown here is derived from an EMBL/GenBank/DDBJ whole genome shotgun (WGS) entry which is preliminary data.</text>
</comment>
<organism evidence="6 7">
    <name type="scientific">Paracoccus albicereus</name>
    <dbReference type="NCBI Taxonomy" id="2922394"/>
    <lineage>
        <taxon>Bacteria</taxon>
        <taxon>Pseudomonadati</taxon>
        <taxon>Pseudomonadota</taxon>
        <taxon>Alphaproteobacteria</taxon>
        <taxon>Rhodobacterales</taxon>
        <taxon>Paracoccaceae</taxon>
        <taxon>Paracoccus</taxon>
    </lineage>
</organism>
<dbReference type="SMART" id="SM00646">
    <property type="entry name" value="Ami_3"/>
    <property type="match status" value="1"/>
</dbReference>
<dbReference type="Pfam" id="PF01520">
    <property type="entry name" value="Amidase_3"/>
    <property type="match status" value="1"/>
</dbReference>
<keyword evidence="7" id="KW-1185">Reference proteome</keyword>
<feature type="domain" description="MurNAc-LAA" evidence="5">
    <location>
        <begin position="244"/>
        <end position="399"/>
    </location>
</feature>
<evidence type="ECO:0000256" key="2">
    <source>
        <dbReference type="ARBA" id="ARBA00011901"/>
    </source>
</evidence>
<reference evidence="6 7" key="1">
    <citation type="submission" date="2022-03" db="EMBL/GenBank/DDBJ databases">
        <authorList>
            <person name="He Y."/>
        </authorList>
    </citation>
    <scope>NUCLEOTIDE SEQUENCE [LARGE SCALE GENOMIC DNA]</scope>
    <source>
        <strain evidence="6 7">TK19116</strain>
    </source>
</reference>
<dbReference type="Proteomes" id="UP001203945">
    <property type="component" value="Unassembled WGS sequence"/>
</dbReference>
<evidence type="ECO:0000256" key="4">
    <source>
        <dbReference type="SAM" id="SignalP"/>
    </source>
</evidence>
<dbReference type="CDD" id="cd02696">
    <property type="entry name" value="MurNAc-LAA"/>
    <property type="match status" value="1"/>
</dbReference>
<dbReference type="Gene3D" id="3.40.630.40">
    <property type="entry name" value="Zn-dependent exopeptidases"/>
    <property type="match status" value="1"/>
</dbReference>
<keyword evidence="4" id="KW-0732">Signal</keyword>
<dbReference type="SUPFAM" id="SSF53187">
    <property type="entry name" value="Zn-dependent exopeptidases"/>
    <property type="match status" value="1"/>
</dbReference>
<dbReference type="Gene3D" id="2.60.40.3500">
    <property type="match status" value="1"/>
</dbReference>
<sequence length="414" mass="44004">MRPGLIAALLGLILLLSAAARADAPAAQIDMGGSAIVMGASPNPVARLVGRDVARPFTLRLSVSRPIPYRVFLLDGPPRLVVDLDGLDLGGHPASTLFGADHLPGFRWGRMRNGWTRIVAELPGPYRVDRASLRAAAARPLIEIALEPVAPEAFAPRIGAAGDALRDLPAPADTPEPPPDDRRLRVVLDPGHGGIDPGAISDGQTEADLVLEFAQGLASALRARGIDVSLTREDDSFVGLEARMTAARQAGADLFVSLHADALPVGQAAGAAVYIWSGTDDDSAARQLALRHDRDDLLSGIDLGGRDDALATALMGVARTDTQPRSKNFAKFLTSRMALEGIVMHRRPVQGARFSVLKAPDFPSVLLELGFLTDSGDRARLTDPGWRARMTRTIADAIAAWANDDSARRALLRR</sequence>
<dbReference type="EC" id="3.5.1.28" evidence="2"/>
<feature type="chain" id="PRO_5045208573" description="N-acetylmuramoyl-L-alanine amidase" evidence="4">
    <location>
        <begin position="23"/>
        <end position="414"/>
    </location>
</feature>
<proteinExistence type="predicted"/>
<name>A0ABT1MRB2_9RHOB</name>
<protein>
    <recommendedName>
        <fullName evidence="2">N-acetylmuramoyl-L-alanine amidase</fullName>
        <ecNumber evidence="2">3.5.1.28</ecNumber>
    </recommendedName>
</protein>
<dbReference type="PANTHER" id="PTHR30404">
    <property type="entry name" value="N-ACETYLMURAMOYL-L-ALANINE AMIDASE"/>
    <property type="match status" value="1"/>
</dbReference>
<dbReference type="InterPro" id="IPR050695">
    <property type="entry name" value="N-acetylmuramoyl_amidase_3"/>
</dbReference>
<dbReference type="RefSeq" id="WP_255328884.1">
    <property type="nucleotide sequence ID" value="NZ_JAKZEU010000002.1"/>
</dbReference>
<gene>
    <name evidence="6" type="ORF">MLD63_05460</name>
</gene>
<feature type="signal peptide" evidence="4">
    <location>
        <begin position="1"/>
        <end position="22"/>
    </location>
</feature>
<evidence type="ECO:0000256" key="1">
    <source>
        <dbReference type="ARBA" id="ARBA00001561"/>
    </source>
</evidence>
<keyword evidence="3" id="KW-0378">Hydrolase</keyword>
<accession>A0ABT1MRB2</accession>
<evidence type="ECO:0000256" key="3">
    <source>
        <dbReference type="ARBA" id="ARBA00022801"/>
    </source>
</evidence>
<evidence type="ECO:0000259" key="5">
    <source>
        <dbReference type="SMART" id="SM00646"/>
    </source>
</evidence>
<dbReference type="InterPro" id="IPR002508">
    <property type="entry name" value="MurNAc-LAA_cat"/>
</dbReference>
<dbReference type="EMBL" id="JAKZEU010000002">
    <property type="protein sequence ID" value="MCQ0969873.1"/>
    <property type="molecule type" value="Genomic_DNA"/>
</dbReference>